<evidence type="ECO:0000313" key="1">
    <source>
        <dbReference type="EMBL" id="MDR6753445.1"/>
    </source>
</evidence>
<name>A0ACC6KM02_9DEIO</name>
<protein>
    <submittedName>
        <fullName evidence="1">Uncharacterized protein</fullName>
    </submittedName>
</protein>
<reference evidence="1" key="1">
    <citation type="submission" date="2023-07" db="EMBL/GenBank/DDBJ databases">
        <title>Sorghum-associated microbial communities from plants grown in Nebraska, USA.</title>
        <authorList>
            <person name="Schachtman D."/>
        </authorList>
    </citation>
    <scope>NUCLEOTIDE SEQUENCE</scope>
    <source>
        <strain evidence="1">BE73</strain>
    </source>
</reference>
<accession>A0ACC6KM02</accession>
<dbReference type="EMBL" id="JAVDTP010000014">
    <property type="protein sequence ID" value="MDR6753445.1"/>
    <property type="molecule type" value="Genomic_DNA"/>
</dbReference>
<sequence>MTSHHARQEAIPMLTADQQPDLYRLLAVFSGIPTPTVPALVAAGLHSGAASEPISEAQRALLRLLSQDRRIQWVTWGPDGPGYVLTGIGEEAVKIYAQRYGPAHARRRWPPMREMLVFELLEAFDTTSERSLKGALVEAEIITAKIDVANIYKQLLATLVHVGYLTRSGDGYVRTEAGQDALQDYQRRTPQRPGRKKSSGMHPRKDRE</sequence>
<gene>
    <name evidence="1" type="ORF">J2Y01_003968</name>
</gene>
<organism evidence="1 2">
    <name type="scientific">Deinococcus soli</name>
    <name type="common">ex Cha et al. 2016</name>
    <dbReference type="NCBI Taxonomy" id="1309411"/>
    <lineage>
        <taxon>Bacteria</taxon>
        <taxon>Thermotogati</taxon>
        <taxon>Deinococcota</taxon>
        <taxon>Deinococci</taxon>
        <taxon>Deinococcales</taxon>
        <taxon>Deinococcaceae</taxon>
        <taxon>Deinococcus</taxon>
    </lineage>
</organism>
<dbReference type="Proteomes" id="UP001252370">
    <property type="component" value="Unassembled WGS sequence"/>
</dbReference>
<comment type="caution">
    <text evidence="1">The sequence shown here is derived from an EMBL/GenBank/DDBJ whole genome shotgun (WGS) entry which is preliminary data.</text>
</comment>
<evidence type="ECO:0000313" key="2">
    <source>
        <dbReference type="Proteomes" id="UP001252370"/>
    </source>
</evidence>
<proteinExistence type="predicted"/>
<keyword evidence="2" id="KW-1185">Reference proteome</keyword>